<accession>Q029R6</accession>
<evidence type="ECO:0000256" key="3">
    <source>
        <dbReference type="PROSITE-ProRule" id="PRU00339"/>
    </source>
</evidence>
<dbReference type="InterPro" id="IPR019734">
    <property type="entry name" value="TPR_rpt"/>
</dbReference>
<dbReference type="PROSITE" id="PS51257">
    <property type="entry name" value="PROKAR_LIPOPROTEIN"/>
    <property type="match status" value="1"/>
</dbReference>
<evidence type="ECO:0000256" key="2">
    <source>
        <dbReference type="ARBA" id="ARBA00022803"/>
    </source>
</evidence>
<feature type="repeat" description="TPR" evidence="3">
    <location>
        <begin position="21"/>
        <end position="54"/>
    </location>
</feature>
<proteinExistence type="predicted"/>
<keyword evidence="2 3" id="KW-0802">TPR repeat</keyword>
<name>Q029R6_SOLUE</name>
<dbReference type="SUPFAM" id="SSF48452">
    <property type="entry name" value="TPR-like"/>
    <property type="match status" value="3"/>
</dbReference>
<dbReference type="PANTHER" id="PTHR45586:SF1">
    <property type="entry name" value="LIPOPOLYSACCHARIDE ASSEMBLY PROTEIN B"/>
    <property type="match status" value="1"/>
</dbReference>
<evidence type="ECO:0000256" key="1">
    <source>
        <dbReference type="ARBA" id="ARBA00022737"/>
    </source>
</evidence>
<dbReference type="AlphaFoldDB" id="Q029R6"/>
<dbReference type="PANTHER" id="PTHR45586">
    <property type="entry name" value="TPR REPEAT-CONTAINING PROTEIN PA4667"/>
    <property type="match status" value="1"/>
</dbReference>
<dbReference type="Pfam" id="PF14559">
    <property type="entry name" value="TPR_19"/>
    <property type="match status" value="2"/>
</dbReference>
<dbReference type="STRING" id="234267.Acid_1216"/>
<dbReference type="InterPro" id="IPR051012">
    <property type="entry name" value="CellSynth/LPSAsmb/PSIAsmb"/>
</dbReference>
<reference evidence="4" key="1">
    <citation type="submission" date="2006-10" db="EMBL/GenBank/DDBJ databases">
        <title>Complete sequence of Solibacter usitatus Ellin6076.</title>
        <authorList>
            <consortium name="US DOE Joint Genome Institute"/>
            <person name="Copeland A."/>
            <person name="Lucas S."/>
            <person name="Lapidus A."/>
            <person name="Barry K."/>
            <person name="Detter J.C."/>
            <person name="Glavina del Rio T."/>
            <person name="Hammon N."/>
            <person name="Israni S."/>
            <person name="Dalin E."/>
            <person name="Tice H."/>
            <person name="Pitluck S."/>
            <person name="Thompson L.S."/>
            <person name="Brettin T."/>
            <person name="Bruce D."/>
            <person name="Han C."/>
            <person name="Tapia R."/>
            <person name="Gilna P."/>
            <person name="Schmutz J."/>
            <person name="Larimer F."/>
            <person name="Land M."/>
            <person name="Hauser L."/>
            <person name="Kyrpides N."/>
            <person name="Mikhailova N."/>
            <person name="Janssen P.H."/>
            <person name="Kuske C.R."/>
            <person name="Richardson P."/>
        </authorList>
    </citation>
    <scope>NUCLEOTIDE SEQUENCE</scope>
    <source>
        <strain evidence="4">Ellin6076</strain>
    </source>
</reference>
<dbReference type="PROSITE" id="PS50005">
    <property type="entry name" value="TPR"/>
    <property type="match status" value="5"/>
</dbReference>
<evidence type="ECO:0000313" key="4">
    <source>
        <dbReference type="EMBL" id="ABJ82210.1"/>
    </source>
</evidence>
<feature type="repeat" description="TPR" evidence="3">
    <location>
        <begin position="611"/>
        <end position="644"/>
    </location>
</feature>
<dbReference type="InParanoid" id="Q029R6"/>
<gene>
    <name evidence="4" type="ordered locus">Acid_1216</name>
</gene>
<dbReference type="EMBL" id="CP000473">
    <property type="protein sequence ID" value="ABJ82210.1"/>
    <property type="molecule type" value="Genomic_DNA"/>
</dbReference>
<dbReference type="KEGG" id="sus:Acid_1216"/>
<dbReference type="Pfam" id="PF13432">
    <property type="entry name" value="TPR_16"/>
    <property type="match status" value="5"/>
</dbReference>
<feature type="repeat" description="TPR" evidence="3">
    <location>
        <begin position="714"/>
        <end position="747"/>
    </location>
</feature>
<dbReference type="eggNOG" id="COG0457">
    <property type="taxonomic scope" value="Bacteria"/>
</dbReference>
<dbReference type="InterPro" id="IPR011990">
    <property type="entry name" value="TPR-like_helical_dom_sf"/>
</dbReference>
<protein>
    <submittedName>
        <fullName evidence="4">Tetratricopeptide TPR_2 repeat protein</fullName>
    </submittedName>
</protein>
<dbReference type="OrthoDB" id="105579at2"/>
<keyword evidence="1" id="KW-0677">Repeat</keyword>
<organism evidence="4">
    <name type="scientific">Solibacter usitatus (strain Ellin6076)</name>
    <dbReference type="NCBI Taxonomy" id="234267"/>
    <lineage>
        <taxon>Bacteria</taxon>
        <taxon>Pseudomonadati</taxon>
        <taxon>Acidobacteriota</taxon>
        <taxon>Terriglobia</taxon>
        <taxon>Bryobacterales</taxon>
        <taxon>Solibacteraceae</taxon>
        <taxon>Candidatus Solibacter</taxon>
    </lineage>
</organism>
<dbReference type="Gene3D" id="1.25.40.10">
    <property type="entry name" value="Tetratricopeptide repeat domain"/>
    <property type="match status" value="5"/>
</dbReference>
<feature type="repeat" description="TPR" evidence="3">
    <location>
        <begin position="577"/>
        <end position="610"/>
    </location>
</feature>
<feature type="repeat" description="TPR" evidence="3">
    <location>
        <begin position="680"/>
        <end position="713"/>
    </location>
</feature>
<sequence length="761" mass="83680" precursor="true">MRAVPLPVLLVLLAAGCARNSGYYAEQGNRSFAQARYQDAELDYRKAIQKDPQNGEATYRLALTELKLDHGVEAYGLLVRAVDLLPDNDSAKVKLGDLALGALMKDTRRSPQFYEQVEKRAGQLLARDPQSVDGLRFNGFLALLNKRPADAIAAFEQVLARDPANRDVALGLFQSLTEAGQSAAAEKAALEFVQKDRNFGDFYDILYQFYLTEHRPADAEKILQLKVSNNPGEAAYVVQLARHYRGANRTDEMAASLQRLLKDSNAFPLGRMYVGDFYAGIQDWNAALEQYNEGMRASPAQKISYGKRIADLWLAQGQGERAAEAVAEVLKTEPNDMAARAVKASLLMARGGKENLAAAASEFRDLMRKDPGNATWHFNLGRALAAVGDSGAAGEFQEAVRLRADFIPPRIALAELSRINGNYQQVLRYADEVLAIAPGLSSVHLLRSMALMGLDRSGEAQSELRLLERLIPGDAEVQFQLATTKVKQGKYREAEGLLRSLNSKAPGDARILRELAGALTAQNQQPAALAMLQEELNRHPEADSVRELLGETSLESGHYDVAIEQAGRLLSKYPDSARLHLLVGKAYFRKGDLAGATRAYQRASVLRPSDPAAVNALASTYAVQGQASQAMEAYRHVLKLNPDDWGAMNNLAFLIAENNGSLDEALSLSSRVIRKFPNVPDFNDTLGWIYVKKGMSDSAIPMFRKLARQDPQNATYRYHLGKALVQKGDPKSAAEQFQHALLLNPSPELRQDLTSALQETR</sequence>
<dbReference type="HOGENOM" id="CLU_007251_1_0_0"/>
<dbReference type="SMART" id="SM00028">
    <property type="entry name" value="TPR"/>
    <property type="match status" value="12"/>
</dbReference>